<proteinExistence type="predicted"/>
<keyword evidence="2" id="KW-1185">Reference proteome</keyword>
<dbReference type="AlphaFoldDB" id="A0A078ANY8"/>
<evidence type="ECO:0000313" key="2">
    <source>
        <dbReference type="Proteomes" id="UP000039865"/>
    </source>
</evidence>
<protein>
    <submittedName>
        <fullName evidence="1">Uncharacterized protein</fullName>
    </submittedName>
</protein>
<dbReference type="InParanoid" id="A0A078ANY8"/>
<accession>A0A078ANY8</accession>
<organism evidence="1 2">
    <name type="scientific">Stylonychia lemnae</name>
    <name type="common">Ciliate</name>
    <dbReference type="NCBI Taxonomy" id="5949"/>
    <lineage>
        <taxon>Eukaryota</taxon>
        <taxon>Sar</taxon>
        <taxon>Alveolata</taxon>
        <taxon>Ciliophora</taxon>
        <taxon>Intramacronucleata</taxon>
        <taxon>Spirotrichea</taxon>
        <taxon>Stichotrichia</taxon>
        <taxon>Sporadotrichida</taxon>
        <taxon>Oxytrichidae</taxon>
        <taxon>Stylonychinae</taxon>
        <taxon>Stylonychia</taxon>
    </lineage>
</organism>
<dbReference type="Proteomes" id="UP000039865">
    <property type="component" value="Unassembled WGS sequence"/>
</dbReference>
<sequence>MISIDSMQVASIEQELGQQQYLQDDGQHSQYKFKYSSYVNIAFDSSSNCSQINYVIQHQYELESRHQDSQALILWKQQQQQYEYQQQQPKQSNQDKQSTQRE</sequence>
<gene>
    <name evidence="1" type="primary">Contig2941.g3143</name>
    <name evidence="1" type="ORF">STYLEM_13147</name>
</gene>
<reference evidence="1 2" key="1">
    <citation type="submission" date="2014-06" db="EMBL/GenBank/DDBJ databases">
        <authorList>
            <person name="Swart Estienne"/>
        </authorList>
    </citation>
    <scope>NUCLEOTIDE SEQUENCE [LARGE SCALE GENOMIC DNA]</scope>
    <source>
        <strain evidence="1 2">130c</strain>
    </source>
</reference>
<dbReference type="EMBL" id="CCKQ01012470">
    <property type="protein sequence ID" value="CDW84090.1"/>
    <property type="molecule type" value="Genomic_DNA"/>
</dbReference>
<name>A0A078ANY8_STYLE</name>
<evidence type="ECO:0000313" key="1">
    <source>
        <dbReference type="EMBL" id="CDW84090.1"/>
    </source>
</evidence>